<dbReference type="GO" id="GO:0046872">
    <property type="term" value="F:metal ion binding"/>
    <property type="evidence" value="ECO:0007669"/>
    <property type="project" value="InterPro"/>
</dbReference>
<keyword evidence="3 4" id="KW-0067">ATP-binding</keyword>
<feature type="domain" description="ATP-grasp" evidence="5">
    <location>
        <begin position="139"/>
        <end position="352"/>
    </location>
</feature>
<dbReference type="Pfam" id="PF13535">
    <property type="entry name" value="ATP-grasp_4"/>
    <property type="match status" value="1"/>
</dbReference>
<dbReference type="Gene3D" id="3.30.470.20">
    <property type="entry name" value="ATP-grasp fold, B domain"/>
    <property type="match status" value="1"/>
</dbReference>
<gene>
    <name evidence="6" type="ORF">DZC73_23490</name>
</gene>
<protein>
    <submittedName>
        <fullName evidence="6">ATP-grasp domain-containing protein</fullName>
    </submittedName>
</protein>
<dbReference type="InterPro" id="IPR005479">
    <property type="entry name" value="CPAse_ATP-bd"/>
</dbReference>
<dbReference type="InterPro" id="IPR011761">
    <property type="entry name" value="ATP-grasp"/>
</dbReference>
<dbReference type="SUPFAM" id="SSF56059">
    <property type="entry name" value="Glutathione synthetase ATP-binding domain-like"/>
    <property type="match status" value="1"/>
</dbReference>
<sequence>MVLKNAVPQTPGALAALGLPVAAGLRRPVLASHPARLLVLFGADWDHRVLPDYNRTGCYRFHEHGFDLFRFPSNAQLMWFDIWRFVDRLVQRYRGRIDGVFSSNEQFGALASALVAQRLHLPGPEPLALLRTQHKHEARQRLRQVAPELCPDFELISCNITPQQARRLRYPLFVKPVKATFSVLARRCDTPEQLIGHLRLRRWERHILERLIAPHEQAMARYPQLAVDSHHLVVEEVIEGRQVNVDGVMHRGEFHLLGISDELTYPGTNAFMRFACPDSLDASTRSRIVAASERVLRGFGLAHGAMNLEFFVLRDGSLRLIEVNPRLAAQLAPLHEWVGGVDPYEMAFAVALDRPLPTPRPASFGAAASFVWRRFNAETCPRMPSSQDLQWLSREFPQARLELYPKSGASLARELRWLGSHRYAVLNMPAEDTADLRDRYQRVCDRFGWPAPW</sequence>
<reference evidence="6 7" key="2">
    <citation type="submission" date="2018-12" db="EMBL/GenBank/DDBJ databases">
        <title>Rhizobacter gummiphilus sp. nov., a rubber-degrading bacterium isolated from the soil of a botanical garden in Japan.</title>
        <authorList>
            <person name="Shunsuke S.S."/>
        </authorList>
    </citation>
    <scope>NUCLEOTIDE SEQUENCE [LARGE SCALE GENOMIC DNA]</scope>
    <source>
        <strain evidence="6 7">S-16</strain>
    </source>
</reference>
<dbReference type="Proteomes" id="UP000267464">
    <property type="component" value="Unassembled WGS sequence"/>
</dbReference>
<evidence type="ECO:0000256" key="1">
    <source>
        <dbReference type="ARBA" id="ARBA00022598"/>
    </source>
</evidence>
<keyword evidence="2 4" id="KW-0547">Nucleotide-binding</keyword>
<comment type="caution">
    <text evidence="6">The sequence shown here is derived from an EMBL/GenBank/DDBJ whole genome shotgun (WGS) entry which is preliminary data.</text>
</comment>
<dbReference type="OrthoDB" id="8441067at2"/>
<evidence type="ECO:0000256" key="2">
    <source>
        <dbReference type="ARBA" id="ARBA00022741"/>
    </source>
</evidence>
<dbReference type="PROSITE" id="PS50975">
    <property type="entry name" value="ATP_GRASP"/>
    <property type="match status" value="1"/>
</dbReference>
<dbReference type="PANTHER" id="PTHR43585">
    <property type="entry name" value="FUMIPYRROLE BIOSYNTHESIS PROTEIN C"/>
    <property type="match status" value="1"/>
</dbReference>
<evidence type="ECO:0000313" key="7">
    <source>
        <dbReference type="Proteomes" id="UP000267464"/>
    </source>
</evidence>
<evidence type="ECO:0000259" key="5">
    <source>
        <dbReference type="PROSITE" id="PS50975"/>
    </source>
</evidence>
<name>A0A3N7HKG7_9BURK</name>
<dbReference type="AlphaFoldDB" id="A0A3N7HKG7"/>
<dbReference type="GO" id="GO:0016874">
    <property type="term" value="F:ligase activity"/>
    <property type="evidence" value="ECO:0007669"/>
    <property type="project" value="UniProtKB-KW"/>
</dbReference>
<evidence type="ECO:0000256" key="3">
    <source>
        <dbReference type="ARBA" id="ARBA00022840"/>
    </source>
</evidence>
<dbReference type="GO" id="GO:0005524">
    <property type="term" value="F:ATP binding"/>
    <property type="evidence" value="ECO:0007669"/>
    <property type="project" value="UniProtKB-UniRule"/>
</dbReference>
<dbReference type="PANTHER" id="PTHR43585:SF2">
    <property type="entry name" value="ATP-GRASP ENZYME FSQD"/>
    <property type="match status" value="1"/>
</dbReference>
<keyword evidence="7" id="KW-1185">Reference proteome</keyword>
<dbReference type="EMBL" id="QUSW01000007">
    <property type="protein sequence ID" value="RQP22580.1"/>
    <property type="molecule type" value="Genomic_DNA"/>
</dbReference>
<reference evidence="6 7" key="1">
    <citation type="submission" date="2018-08" db="EMBL/GenBank/DDBJ databases">
        <authorList>
            <person name="Khan S.A."/>
            <person name="Jeon C.O."/>
            <person name="Chun B.H."/>
            <person name="Jeong S.E."/>
        </authorList>
    </citation>
    <scope>NUCLEOTIDE SEQUENCE [LARGE SCALE GENOMIC DNA]</scope>
    <source>
        <strain evidence="6 7">S-16</strain>
    </source>
</reference>
<organism evidence="6 7">
    <name type="scientific">Piscinibacter terrae</name>
    <dbReference type="NCBI Taxonomy" id="2496871"/>
    <lineage>
        <taxon>Bacteria</taxon>
        <taxon>Pseudomonadati</taxon>
        <taxon>Pseudomonadota</taxon>
        <taxon>Betaproteobacteria</taxon>
        <taxon>Burkholderiales</taxon>
        <taxon>Sphaerotilaceae</taxon>
        <taxon>Piscinibacter</taxon>
    </lineage>
</organism>
<proteinExistence type="predicted"/>
<accession>A0A3N7HKG7</accession>
<dbReference type="InterPro" id="IPR052032">
    <property type="entry name" value="ATP-dep_AA_Ligase"/>
</dbReference>
<keyword evidence="1" id="KW-0436">Ligase</keyword>
<dbReference type="PROSITE" id="PS00867">
    <property type="entry name" value="CPSASE_2"/>
    <property type="match status" value="1"/>
</dbReference>
<evidence type="ECO:0000256" key="4">
    <source>
        <dbReference type="PROSITE-ProRule" id="PRU00409"/>
    </source>
</evidence>
<evidence type="ECO:0000313" key="6">
    <source>
        <dbReference type="EMBL" id="RQP22580.1"/>
    </source>
</evidence>